<dbReference type="InterPro" id="IPR054722">
    <property type="entry name" value="PolX-like_BBD"/>
</dbReference>
<comment type="caution">
    <text evidence="2">The sequence shown here is derived from an EMBL/GenBank/DDBJ whole genome shotgun (WGS) entry which is preliminary data.</text>
</comment>
<feature type="domain" description="Retrovirus-related Pol polyprotein from transposon TNT 1-94-like beta-barrel" evidence="1">
    <location>
        <begin position="57"/>
        <end position="136"/>
    </location>
</feature>
<dbReference type="EMBL" id="JACGWJ010000007">
    <property type="protein sequence ID" value="KAL0409126.1"/>
    <property type="molecule type" value="Genomic_DNA"/>
</dbReference>
<sequence>MIKVMLNVMHVDEQDTTLGSVNLNFMKRQTLPSIRKKKVTPFYFFQKKGTIENDVTWYLDNGASNHMTGDKNKFVHIDTKVTGDVRFGDDTKVEIEGKGTVILATKNGDHKLLHDVYYIPKMKNNILSIGQLMENGQSEDGGQVSMASRP</sequence>
<name>A0AAW2U042_SESRA</name>
<evidence type="ECO:0000313" key="2">
    <source>
        <dbReference type="EMBL" id="KAL0409126.1"/>
    </source>
</evidence>
<gene>
    <name evidence="2" type="ORF">Sradi_1847000</name>
</gene>
<proteinExistence type="predicted"/>
<dbReference type="AlphaFoldDB" id="A0AAW2U042"/>
<dbReference type="Pfam" id="PF22936">
    <property type="entry name" value="Pol_BBD"/>
    <property type="match status" value="1"/>
</dbReference>
<reference evidence="2" key="1">
    <citation type="submission" date="2020-06" db="EMBL/GenBank/DDBJ databases">
        <authorList>
            <person name="Li T."/>
            <person name="Hu X."/>
            <person name="Zhang T."/>
            <person name="Song X."/>
            <person name="Zhang H."/>
            <person name="Dai N."/>
            <person name="Sheng W."/>
            <person name="Hou X."/>
            <person name="Wei L."/>
        </authorList>
    </citation>
    <scope>NUCLEOTIDE SEQUENCE</scope>
    <source>
        <strain evidence="2">G02</strain>
        <tissue evidence="2">Leaf</tissue>
    </source>
</reference>
<organism evidence="2">
    <name type="scientific">Sesamum radiatum</name>
    <name type="common">Black benniseed</name>
    <dbReference type="NCBI Taxonomy" id="300843"/>
    <lineage>
        <taxon>Eukaryota</taxon>
        <taxon>Viridiplantae</taxon>
        <taxon>Streptophyta</taxon>
        <taxon>Embryophyta</taxon>
        <taxon>Tracheophyta</taxon>
        <taxon>Spermatophyta</taxon>
        <taxon>Magnoliopsida</taxon>
        <taxon>eudicotyledons</taxon>
        <taxon>Gunneridae</taxon>
        <taxon>Pentapetalae</taxon>
        <taxon>asterids</taxon>
        <taxon>lamiids</taxon>
        <taxon>Lamiales</taxon>
        <taxon>Pedaliaceae</taxon>
        <taxon>Sesamum</taxon>
    </lineage>
</organism>
<evidence type="ECO:0000259" key="1">
    <source>
        <dbReference type="Pfam" id="PF22936"/>
    </source>
</evidence>
<accession>A0AAW2U042</accession>
<reference evidence="2" key="2">
    <citation type="journal article" date="2024" name="Plant">
        <title>Genomic evolution and insights into agronomic trait innovations of Sesamum species.</title>
        <authorList>
            <person name="Miao H."/>
            <person name="Wang L."/>
            <person name="Qu L."/>
            <person name="Liu H."/>
            <person name="Sun Y."/>
            <person name="Le M."/>
            <person name="Wang Q."/>
            <person name="Wei S."/>
            <person name="Zheng Y."/>
            <person name="Lin W."/>
            <person name="Duan Y."/>
            <person name="Cao H."/>
            <person name="Xiong S."/>
            <person name="Wang X."/>
            <person name="Wei L."/>
            <person name="Li C."/>
            <person name="Ma Q."/>
            <person name="Ju M."/>
            <person name="Zhao R."/>
            <person name="Li G."/>
            <person name="Mu C."/>
            <person name="Tian Q."/>
            <person name="Mei H."/>
            <person name="Zhang T."/>
            <person name="Gao T."/>
            <person name="Zhang H."/>
        </authorList>
    </citation>
    <scope>NUCLEOTIDE SEQUENCE</scope>
    <source>
        <strain evidence="2">G02</strain>
    </source>
</reference>
<protein>
    <recommendedName>
        <fullName evidence="1">Retrovirus-related Pol polyprotein from transposon TNT 1-94-like beta-barrel domain-containing protein</fullName>
    </recommendedName>
</protein>